<dbReference type="OrthoDB" id="2392202at2759"/>
<evidence type="ECO:0000313" key="3">
    <source>
        <dbReference type="Proteomes" id="UP000005446"/>
    </source>
</evidence>
<name>H0EME9_GLAL7</name>
<feature type="region of interest" description="Disordered" evidence="1">
    <location>
        <begin position="1"/>
        <end position="31"/>
    </location>
</feature>
<sequence>MMDVDEPPTSPESFSEEDYEKAPNVDEASINEAPIANEVVEDLTAEECIPSPGSIEALQDGITVIKARPYQKEMLEESLKKNIIVAMDTGSGKTHVADNVDRWTVKSLWDAVLENVKIVVSTYQVLLDALTHGFVEMEVLGMIVFDEAFTIQETLQD</sequence>
<dbReference type="PANTHER" id="PTHR14074">
    <property type="entry name" value="HELICASE WITH DEATH DOMAIN-RELATED"/>
    <property type="match status" value="1"/>
</dbReference>
<gene>
    <name evidence="2" type="ORF">M7I_3785</name>
</gene>
<evidence type="ECO:0000313" key="2">
    <source>
        <dbReference type="EMBL" id="EHL00289.1"/>
    </source>
</evidence>
<dbReference type="EMBL" id="AGUE01000089">
    <property type="protein sequence ID" value="EHL00289.1"/>
    <property type="molecule type" value="Genomic_DNA"/>
</dbReference>
<proteinExistence type="predicted"/>
<organism evidence="2 3">
    <name type="scientific">Glarea lozoyensis (strain ATCC 74030 / MF5533)</name>
    <dbReference type="NCBI Taxonomy" id="1104152"/>
    <lineage>
        <taxon>Eukaryota</taxon>
        <taxon>Fungi</taxon>
        <taxon>Dikarya</taxon>
        <taxon>Ascomycota</taxon>
        <taxon>Pezizomycotina</taxon>
        <taxon>Leotiomycetes</taxon>
        <taxon>Helotiales</taxon>
        <taxon>Helotiaceae</taxon>
        <taxon>Glarea</taxon>
    </lineage>
</organism>
<dbReference type="InterPro" id="IPR051363">
    <property type="entry name" value="RLR_Helicase"/>
</dbReference>
<dbReference type="InParanoid" id="H0EME9"/>
<dbReference type="AlphaFoldDB" id="H0EME9"/>
<dbReference type="GO" id="GO:0005737">
    <property type="term" value="C:cytoplasm"/>
    <property type="evidence" value="ECO:0007669"/>
    <property type="project" value="TreeGrafter"/>
</dbReference>
<reference evidence="2 3" key="1">
    <citation type="journal article" date="2012" name="Eukaryot. Cell">
        <title>Genome sequence of the fungus Glarea lozoyensis: the first genome sequence of a species from the Helotiaceae family.</title>
        <authorList>
            <person name="Youssar L."/>
            <person name="Gruening B.A."/>
            <person name="Erxleben A."/>
            <person name="Guenther S."/>
            <person name="Huettel W."/>
        </authorList>
    </citation>
    <scope>NUCLEOTIDE SEQUENCE [LARGE SCALE GENOMIC DNA]</scope>
    <source>
        <strain evidence="3">ATCC 74030 / MF5533</strain>
    </source>
</reference>
<evidence type="ECO:0000256" key="1">
    <source>
        <dbReference type="SAM" id="MobiDB-lite"/>
    </source>
</evidence>
<accession>H0EME9</accession>
<dbReference type="HOGENOM" id="CLU_1678072_0_0_1"/>
<dbReference type="PANTHER" id="PTHR14074:SF16">
    <property type="entry name" value="ANTIVIRAL INNATE IMMUNE RESPONSE RECEPTOR RIG-I"/>
    <property type="match status" value="1"/>
</dbReference>
<dbReference type="SUPFAM" id="SSF52540">
    <property type="entry name" value="P-loop containing nucleoside triphosphate hydrolases"/>
    <property type="match status" value="1"/>
</dbReference>
<protein>
    <submittedName>
        <fullName evidence="2">Putative Dicer-like protein 2</fullName>
    </submittedName>
</protein>
<keyword evidence="3" id="KW-1185">Reference proteome</keyword>
<dbReference type="Proteomes" id="UP000005446">
    <property type="component" value="Unassembled WGS sequence"/>
</dbReference>
<comment type="caution">
    <text evidence="2">The sequence shown here is derived from an EMBL/GenBank/DDBJ whole genome shotgun (WGS) entry which is preliminary data.</text>
</comment>
<dbReference type="InterPro" id="IPR027417">
    <property type="entry name" value="P-loop_NTPase"/>
</dbReference>
<dbReference type="Gene3D" id="3.40.50.300">
    <property type="entry name" value="P-loop containing nucleotide triphosphate hydrolases"/>
    <property type="match status" value="2"/>
</dbReference>